<keyword evidence="2" id="KW-1185">Reference proteome</keyword>
<dbReference type="Pfam" id="PF22491">
    <property type="entry name" value="DUF6988"/>
    <property type="match status" value="1"/>
</dbReference>
<evidence type="ECO:0000313" key="2">
    <source>
        <dbReference type="Proteomes" id="UP001174315"/>
    </source>
</evidence>
<comment type="caution">
    <text evidence="1">The sequence shown here is derived from an EMBL/GenBank/DDBJ whole genome shotgun (WGS) entry which is preliminary data.</text>
</comment>
<dbReference type="Proteomes" id="UP001174315">
    <property type="component" value="Unassembled WGS sequence"/>
</dbReference>
<sequence length="221" mass="24090">MEYLLNRSALLRQAVVSVVDYPLADDSPRVQTSHDAALLSLEHAEALRLLMAAELAPSAAALLRCQFEAFVRSVWTLSCASDSQIALLSSAPDAEARERRELPMLSEMLQALAEKPHLVNMVPLLMEMKQHAWAALNSFVHAGVHALDRSRTGFPLPLAINVVRISNNLMMMAVQNMAILTGQPGLQGAVITFCDAYADCLLLDEERRRAMEAAASTAHSG</sequence>
<evidence type="ECO:0000313" key="1">
    <source>
        <dbReference type="EMBL" id="MDN8671090.1"/>
    </source>
</evidence>
<accession>A0ABT8QGP4</accession>
<gene>
    <name evidence="1" type="ORF">Q0S36_17220</name>
</gene>
<dbReference type="EMBL" id="JAUKNN010000052">
    <property type="protein sequence ID" value="MDN8671090.1"/>
    <property type="molecule type" value="Genomic_DNA"/>
</dbReference>
<reference evidence="1" key="1">
    <citation type="submission" date="2023-07" db="EMBL/GenBank/DDBJ databases">
        <title>Stenotrophomonas isolates from soil.</title>
        <authorList>
            <person name="Sharma V."/>
            <person name="Zur-Pinska J."/>
            <person name="Hay A.G."/>
        </authorList>
    </citation>
    <scope>NUCLEOTIDE SEQUENCE</scope>
    <source>
        <strain evidence="1">C2</strain>
    </source>
</reference>
<name>A0ABT8QGP4_9GAMM</name>
<organism evidence="1 2">
    <name type="scientific">Stenotrophomonas indicatrix</name>
    <dbReference type="NCBI Taxonomy" id="2045451"/>
    <lineage>
        <taxon>Bacteria</taxon>
        <taxon>Pseudomonadati</taxon>
        <taxon>Pseudomonadota</taxon>
        <taxon>Gammaproteobacteria</taxon>
        <taxon>Lysobacterales</taxon>
        <taxon>Lysobacteraceae</taxon>
        <taxon>Stenotrophomonas</taxon>
    </lineage>
</organism>
<protein>
    <submittedName>
        <fullName evidence="1">Uncharacterized protein</fullName>
    </submittedName>
</protein>
<dbReference type="RefSeq" id="WP_301870137.1">
    <property type="nucleotide sequence ID" value="NZ_JAUKNN010000052.1"/>
</dbReference>
<dbReference type="InterPro" id="IPR054257">
    <property type="entry name" value="DUF6988"/>
</dbReference>
<proteinExistence type="predicted"/>